<proteinExistence type="predicted"/>
<accession>X0VFH0</accession>
<dbReference type="AlphaFoldDB" id="X0VFH0"/>
<gene>
    <name evidence="1" type="ORF">S01H1_35375</name>
</gene>
<feature type="non-terminal residue" evidence="1">
    <location>
        <position position="271"/>
    </location>
</feature>
<sequence>EITYLQDERQRSDIFLALLVPEVVFTARANEPVAVDPDRLAVITYDGGSGAGDFADVLPDMSLYVGSTPGAFDRGIARVRQGNDGFWYEPGSGGAAGGIRIGETSEIEVQDDDYLTVVDEFAPRPKPLRVTAAGVIYMDYEIAYTDQHLYPQPVPVMGPHAAAWLPIGGTVDVLFDGSDSWAPIVPGVGYTFVWACAGAVVVGAATATPTITFNAPGTYRVDCQVTADYGGGNTAVFTGHRRVFVFDDDNMPRVKFTLDDCSGDWRSGGWS</sequence>
<dbReference type="Gene3D" id="2.60.40.10">
    <property type="entry name" value="Immunoglobulins"/>
    <property type="match status" value="1"/>
</dbReference>
<dbReference type="EMBL" id="BARS01022104">
    <property type="protein sequence ID" value="GAG11228.1"/>
    <property type="molecule type" value="Genomic_DNA"/>
</dbReference>
<name>X0VFH0_9ZZZZ</name>
<dbReference type="InterPro" id="IPR013783">
    <property type="entry name" value="Ig-like_fold"/>
</dbReference>
<feature type="non-terminal residue" evidence="1">
    <location>
        <position position="1"/>
    </location>
</feature>
<protein>
    <submittedName>
        <fullName evidence="1">Uncharacterized protein</fullName>
    </submittedName>
</protein>
<reference evidence="1" key="1">
    <citation type="journal article" date="2014" name="Front. Microbiol.">
        <title>High frequency of phylogenetically diverse reductive dehalogenase-homologous genes in deep subseafloor sedimentary metagenomes.</title>
        <authorList>
            <person name="Kawai M."/>
            <person name="Futagami T."/>
            <person name="Toyoda A."/>
            <person name="Takaki Y."/>
            <person name="Nishi S."/>
            <person name="Hori S."/>
            <person name="Arai W."/>
            <person name="Tsubouchi T."/>
            <person name="Morono Y."/>
            <person name="Uchiyama I."/>
            <person name="Ito T."/>
            <person name="Fujiyama A."/>
            <person name="Inagaki F."/>
            <person name="Takami H."/>
        </authorList>
    </citation>
    <scope>NUCLEOTIDE SEQUENCE</scope>
    <source>
        <strain evidence="1">Expedition CK06-06</strain>
    </source>
</reference>
<organism evidence="1">
    <name type="scientific">marine sediment metagenome</name>
    <dbReference type="NCBI Taxonomy" id="412755"/>
    <lineage>
        <taxon>unclassified sequences</taxon>
        <taxon>metagenomes</taxon>
        <taxon>ecological metagenomes</taxon>
    </lineage>
</organism>
<comment type="caution">
    <text evidence="1">The sequence shown here is derived from an EMBL/GenBank/DDBJ whole genome shotgun (WGS) entry which is preliminary data.</text>
</comment>
<evidence type="ECO:0000313" key="1">
    <source>
        <dbReference type="EMBL" id="GAG11228.1"/>
    </source>
</evidence>